<evidence type="ECO:0000313" key="3">
    <source>
        <dbReference type="Proteomes" id="UP000198771"/>
    </source>
</evidence>
<gene>
    <name evidence="2" type="ORF">SAMN05660653_02607</name>
</gene>
<evidence type="ECO:0000313" key="2">
    <source>
        <dbReference type="EMBL" id="SDB52256.1"/>
    </source>
</evidence>
<organism evidence="2 3">
    <name type="scientific">Desulfonatronum thiosulfatophilum</name>
    <dbReference type="NCBI Taxonomy" id="617002"/>
    <lineage>
        <taxon>Bacteria</taxon>
        <taxon>Pseudomonadati</taxon>
        <taxon>Thermodesulfobacteriota</taxon>
        <taxon>Desulfovibrionia</taxon>
        <taxon>Desulfovibrionales</taxon>
        <taxon>Desulfonatronaceae</taxon>
        <taxon>Desulfonatronum</taxon>
    </lineage>
</organism>
<dbReference type="OrthoDB" id="5456907at2"/>
<feature type="coiled-coil region" evidence="1">
    <location>
        <begin position="15"/>
        <end position="49"/>
    </location>
</feature>
<dbReference type="EMBL" id="FMXO01000015">
    <property type="protein sequence ID" value="SDB52256.1"/>
    <property type="molecule type" value="Genomic_DNA"/>
</dbReference>
<keyword evidence="3" id="KW-1185">Reference proteome</keyword>
<keyword evidence="1" id="KW-0175">Coiled coil</keyword>
<evidence type="ECO:0000256" key="1">
    <source>
        <dbReference type="SAM" id="Coils"/>
    </source>
</evidence>
<reference evidence="2 3" key="1">
    <citation type="submission" date="2016-10" db="EMBL/GenBank/DDBJ databases">
        <authorList>
            <person name="de Groot N.N."/>
        </authorList>
    </citation>
    <scope>NUCLEOTIDE SEQUENCE [LARGE SCALE GENOMIC DNA]</scope>
    <source>
        <strain evidence="2 3">ASO4-2</strain>
    </source>
</reference>
<proteinExistence type="predicted"/>
<dbReference type="Proteomes" id="UP000198771">
    <property type="component" value="Unassembled WGS sequence"/>
</dbReference>
<name>A0A1G6E4B6_9BACT</name>
<dbReference type="RefSeq" id="WP_092122570.1">
    <property type="nucleotide sequence ID" value="NZ_FMXO01000015.1"/>
</dbReference>
<accession>A0A1G6E4B6</accession>
<protein>
    <submittedName>
        <fullName evidence="2">Uncharacterized protein</fullName>
    </submittedName>
</protein>
<sequence length="106" mass="12351">MSDTVVKSRYEKKSAESWNIFLASLEESLNDLEKDIDEAANMKDICTDEWCEAIEHVIDDLNKNLFAISEPRWASKEDSNRIKQLRKKVYDLYAKYKQTAQEAKTA</sequence>
<dbReference type="AlphaFoldDB" id="A0A1G6E4B6"/>